<reference evidence="2 3" key="1">
    <citation type="submission" date="2019-11" db="EMBL/GenBank/DDBJ databases">
        <title>Whole genome sequence of Oryza granulata.</title>
        <authorList>
            <person name="Li W."/>
        </authorList>
    </citation>
    <scope>NUCLEOTIDE SEQUENCE [LARGE SCALE GENOMIC DNA]</scope>
    <source>
        <strain evidence="3">cv. Menghai</strain>
        <tissue evidence="2">Leaf</tissue>
    </source>
</reference>
<evidence type="ECO:0000313" key="3">
    <source>
        <dbReference type="Proteomes" id="UP000479710"/>
    </source>
</evidence>
<sequence length="105" mass="11097">MVPVRSPLLPELHAAFATPEAHLELGASTTGPRAPPTSATSLLCVASMRNRRRPLPSIIAAGVRRAPEAAPLSSAHGRRPPWVADTHAHSGLPPPLHPVELPPPW</sequence>
<evidence type="ECO:0000313" key="2">
    <source>
        <dbReference type="EMBL" id="KAF0896770.1"/>
    </source>
</evidence>
<feature type="compositionally biased region" description="Pro residues" evidence="1">
    <location>
        <begin position="92"/>
        <end position="105"/>
    </location>
</feature>
<dbReference type="EMBL" id="SPHZ02000010">
    <property type="protein sequence ID" value="KAF0896770.1"/>
    <property type="molecule type" value="Genomic_DNA"/>
</dbReference>
<protein>
    <submittedName>
        <fullName evidence="2">Uncharacterized protein</fullName>
    </submittedName>
</protein>
<dbReference type="Proteomes" id="UP000479710">
    <property type="component" value="Unassembled WGS sequence"/>
</dbReference>
<organism evidence="2 3">
    <name type="scientific">Oryza meyeriana var. granulata</name>
    <dbReference type="NCBI Taxonomy" id="110450"/>
    <lineage>
        <taxon>Eukaryota</taxon>
        <taxon>Viridiplantae</taxon>
        <taxon>Streptophyta</taxon>
        <taxon>Embryophyta</taxon>
        <taxon>Tracheophyta</taxon>
        <taxon>Spermatophyta</taxon>
        <taxon>Magnoliopsida</taxon>
        <taxon>Liliopsida</taxon>
        <taxon>Poales</taxon>
        <taxon>Poaceae</taxon>
        <taxon>BOP clade</taxon>
        <taxon>Oryzoideae</taxon>
        <taxon>Oryzeae</taxon>
        <taxon>Oryzinae</taxon>
        <taxon>Oryza</taxon>
        <taxon>Oryza meyeriana</taxon>
    </lineage>
</organism>
<accession>A0A6G1C9D0</accession>
<evidence type="ECO:0000256" key="1">
    <source>
        <dbReference type="SAM" id="MobiDB-lite"/>
    </source>
</evidence>
<dbReference type="AlphaFoldDB" id="A0A6G1C9D0"/>
<feature type="region of interest" description="Disordered" evidence="1">
    <location>
        <begin position="66"/>
        <end position="105"/>
    </location>
</feature>
<keyword evidence="3" id="KW-1185">Reference proteome</keyword>
<proteinExistence type="predicted"/>
<comment type="caution">
    <text evidence="2">The sequence shown here is derived from an EMBL/GenBank/DDBJ whole genome shotgun (WGS) entry which is preliminary data.</text>
</comment>
<name>A0A6G1C9D0_9ORYZ</name>
<gene>
    <name evidence="2" type="ORF">E2562_027357</name>
</gene>